<feature type="binding site" evidence="16">
    <location>
        <position position="120"/>
    </location>
    <ligand>
        <name>ATP</name>
        <dbReference type="ChEBI" id="CHEBI:30616"/>
    </ligand>
</feature>
<dbReference type="PANTHER" id="PTHR34265:SF1">
    <property type="entry name" value="TYPE III PANTOTHENATE KINASE"/>
    <property type="match status" value="1"/>
</dbReference>
<dbReference type="CDD" id="cd24015">
    <property type="entry name" value="ASKHA_NBD_PanK-III"/>
    <property type="match status" value="1"/>
</dbReference>
<keyword evidence="7 16" id="KW-0963">Cytoplasm</keyword>
<feature type="binding site" evidence="16">
    <location>
        <position position="88"/>
    </location>
    <ligand>
        <name>substrate</name>
    </ligand>
</feature>
<evidence type="ECO:0000256" key="14">
    <source>
        <dbReference type="ARBA" id="ARBA00038036"/>
    </source>
</evidence>
<keyword evidence="9 16" id="KW-0547">Nucleotide-binding</keyword>
<comment type="similarity">
    <text evidence="14 16">Belongs to the type III pantothenate kinase family.</text>
</comment>
<dbReference type="GO" id="GO:0005737">
    <property type="term" value="C:cytoplasm"/>
    <property type="evidence" value="ECO:0007669"/>
    <property type="project" value="UniProtKB-SubCell"/>
</dbReference>
<keyword evidence="18" id="KW-1185">Reference proteome</keyword>
<feature type="active site" description="Proton acceptor" evidence="16">
    <location>
        <position position="97"/>
    </location>
</feature>
<dbReference type="GO" id="GO:0005524">
    <property type="term" value="F:ATP binding"/>
    <property type="evidence" value="ECO:0007669"/>
    <property type="project" value="UniProtKB-UniRule"/>
</dbReference>
<sequence>MFLLIDIGNTKTKWMLRDQGKVYQEDSFLTEDIDQDHFLLSDKIQKIFISNVAGFEKEAILKIKLKKFSCPVEFVETPKKWKHLLNIYEDSSSLGVDRWLSALSVSNSIEKATVIVSVGTAVTIDYLSFDKKEHQYTFEGGVILPGLHLTKKVLSQNTARLKNDEGVFQVPATNTANAIQSGFILSVLGNVKSLFDLAWSKSKDVKIILSGGDAEYIYQHLSEDLKSHTIIRKDLVLDGLFVLAKH</sequence>
<dbReference type="InterPro" id="IPR004619">
    <property type="entry name" value="Type_III_PanK"/>
</dbReference>
<dbReference type="GO" id="GO:0015937">
    <property type="term" value="P:coenzyme A biosynthetic process"/>
    <property type="evidence" value="ECO:0007669"/>
    <property type="project" value="UniProtKB-UniRule"/>
</dbReference>
<protein>
    <recommendedName>
        <fullName evidence="15 16">Type III pantothenate kinase</fullName>
        <ecNumber evidence="6 16">2.7.1.33</ecNumber>
    </recommendedName>
    <alternativeName>
        <fullName evidence="16">PanK-III</fullName>
    </alternativeName>
    <alternativeName>
        <fullName evidence="16">Pantothenic acid kinase</fullName>
    </alternativeName>
</protein>
<evidence type="ECO:0000256" key="10">
    <source>
        <dbReference type="ARBA" id="ARBA00022777"/>
    </source>
</evidence>
<comment type="subunit">
    <text evidence="5 16">Homodimer.</text>
</comment>
<dbReference type="EMBL" id="CP040986">
    <property type="protein sequence ID" value="QDD13314.1"/>
    <property type="molecule type" value="Genomic_DNA"/>
</dbReference>
<evidence type="ECO:0000256" key="6">
    <source>
        <dbReference type="ARBA" id="ARBA00012102"/>
    </source>
</evidence>
<keyword evidence="8 16" id="KW-0808">Transferase</keyword>
<dbReference type="AlphaFoldDB" id="A0AAE6FSS8"/>
<dbReference type="SUPFAM" id="SSF53067">
    <property type="entry name" value="Actin-like ATPase domain"/>
    <property type="match status" value="2"/>
</dbReference>
<reference evidence="17 18" key="1">
    <citation type="journal article" date="2019" name="ISME J.">
        <title>Evolution in action: habitat transition from sediment to the pelagial leads to genome streamlining in Methylophilaceae.</title>
        <authorList>
            <person name="Salcher M."/>
            <person name="Schaefle D."/>
            <person name="Kaspar M."/>
            <person name="Neuenschwander S.M."/>
            <person name="Ghai R."/>
        </authorList>
    </citation>
    <scope>NUCLEOTIDE SEQUENCE [LARGE SCALE GENOMIC DNA]</scope>
    <source>
        <strain evidence="17 18">MMS-RI-1</strain>
    </source>
</reference>
<dbReference type="Gene3D" id="3.30.420.40">
    <property type="match status" value="2"/>
</dbReference>
<feature type="binding site" evidence="16">
    <location>
        <begin position="6"/>
        <end position="13"/>
    </location>
    <ligand>
        <name>ATP</name>
        <dbReference type="ChEBI" id="CHEBI:30616"/>
    </ligand>
</feature>
<dbReference type="Proteomes" id="UP000312102">
    <property type="component" value="Chromosome"/>
</dbReference>
<name>A0AAE6FSS8_9PROT</name>
<comment type="subcellular location">
    <subcellularLocation>
        <location evidence="3 16">Cytoplasm</location>
    </subcellularLocation>
</comment>
<comment type="caution">
    <text evidence="16">Lacks conserved residue(s) required for the propagation of feature annotation.</text>
</comment>
<evidence type="ECO:0000256" key="12">
    <source>
        <dbReference type="ARBA" id="ARBA00022958"/>
    </source>
</evidence>
<evidence type="ECO:0000256" key="3">
    <source>
        <dbReference type="ARBA" id="ARBA00004496"/>
    </source>
</evidence>
<feature type="binding site" evidence="16">
    <location>
        <begin position="95"/>
        <end position="98"/>
    </location>
    <ligand>
        <name>substrate</name>
    </ligand>
</feature>
<evidence type="ECO:0000256" key="8">
    <source>
        <dbReference type="ARBA" id="ARBA00022679"/>
    </source>
</evidence>
<dbReference type="PANTHER" id="PTHR34265">
    <property type="entry name" value="TYPE III PANTOTHENATE KINASE"/>
    <property type="match status" value="1"/>
</dbReference>
<evidence type="ECO:0000256" key="1">
    <source>
        <dbReference type="ARBA" id="ARBA00001206"/>
    </source>
</evidence>
<evidence type="ECO:0000256" key="9">
    <source>
        <dbReference type="ARBA" id="ARBA00022741"/>
    </source>
</evidence>
<dbReference type="NCBIfam" id="TIGR00671">
    <property type="entry name" value="baf"/>
    <property type="match status" value="1"/>
</dbReference>
<evidence type="ECO:0000256" key="4">
    <source>
        <dbReference type="ARBA" id="ARBA00005225"/>
    </source>
</evidence>
<dbReference type="EC" id="2.7.1.33" evidence="6 16"/>
<dbReference type="RefSeq" id="WP_139882980.1">
    <property type="nucleotide sequence ID" value="NZ_CP040986.1"/>
</dbReference>
<feature type="binding site" evidence="16">
    <location>
        <position position="175"/>
    </location>
    <ligand>
        <name>substrate</name>
    </ligand>
</feature>
<dbReference type="Pfam" id="PF03309">
    <property type="entry name" value="Pan_kinase"/>
    <property type="match status" value="1"/>
</dbReference>
<dbReference type="HAMAP" id="MF_01274">
    <property type="entry name" value="Pantothen_kinase_3"/>
    <property type="match status" value="1"/>
</dbReference>
<evidence type="ECO:0000313" key="18">
    <source>
        <dbReference type="Proteomes" id="UP000312102"/>
    </source>
</evidence>
<evidence type="ECO:0000313" key="17">
    <source>
        <dbReference type="EMBL" id="QDD13314.1"/>
    </source>
</evidence>
<evidence type="ECO:0000256" key="15">
    <source>
        <dbReference type="ARBA" id="ARBA00040883"/>
    </source>
</evidence>
<dbReference type="KEGG" id="mrk:FIT61_02390"/>
<gene>
    <name evidence="16" type="primary">coaX</name>
    <name evidence="17" type="ORF">FIT61_02390</name>
</gene>
<dbReference type="InterPro" id="IPR043129">
    <property type="entry name" value="ATPase_NBD"/>
</dbReference>
<comment type="cofactor">
    <cofactor evidence="2">
        <name>K(+)</name>
        <dbReference type="ChEBI" id="CHEBI:29103"/>
    </cofactor>
</comment>
<organism evidence="17 18">
    <name type="scientific">Candidatus Methylopumilus rimovensis</name>
    <dbReference type="NCBI Taxonomy" id="2588535"/>
    <lineage>
        <taxon>Bacteria</taxon>
        <taxon>Pseudomonadati</taxon>
        <taxon>Pseudomonadota</taxon>
        <taxon>Betaproteobacteria</taxon>
        <taxon>Nitrosomonadales</taxon>
        <taxon>Methylophilaceae</taxon>
        <taxon>Candidatus Methylopumilus</taxon>
    </lineage>
</organism>
<keyword evidence="12 16" id="KW-0630">Potassium</keyword>
<evidence type="ECO:0000256" key="2">
    <source>
        <dbReference type="ARBA" id="ARBA00001958"/>
    </source>
</evidence>
<dbReference type="GO" id="GO:0004594">
    <property type="term" value="F:pantothenate kinase activity"/>
    <property type="evidence" value="ECO:0007669"/>
    <property type="project" value="UniProtKB-UniRule"/>
</dbReference>
<keyword evidence="10 16" id="KW-0418">Kinase</keyword>
<proteinExistence type="inferred from homology"/>
<accession>A0AAE6FSS8</accession>
<comment type="pathway">
    <text evidence="4 16">Cofactor biosynthesis; coenzyme A biosynthesis; CoA from (R)-pantothenate: step 1/5.</text>
</comment>
<comment type="function">
    <text evidence="16">Catalyzes the phosphorylation of pantothenate (Pan), the first step in CoA biosynthesis.</text>
</comment>
<keyword evidence="11 16" id="KW-0067">ATP-binding</keyword>
<keyword evidence="13 16" id="KW-0173">Coenzyme A biosynthesis</keyword>
<evidence type="ECO:0000256" key="7">
    <source>
        <dbReference type="ARBA" id="ARBA00022490"/>
    </source>
</evidence>
<comment type="cofactor">
    <cofactor evidence="16">
        <name>NH4(+)</name>
        <dbReference type="ChEBI" id="CHEBI:28938"/>
    </cofactor>
    <cofactor evidence="16">
        <name>K(+)</name>
        <dbReference type="ChEBI" id="CHEBI:29103"/>
    </cofactor>
    <text evidence="16">A monovalent cation. Ammonium or potassium.</text>
</comment>
<comment type="catalytic activity">
    <reaction evidence="1 16">
        <text>(R)-pantothenate + ATP = (R)-4'-phosphopantothenate + ADP + H(+)</text>
        <dbReference type="Rhea" id="RHEA:16373"/>
        <dbReference type="ChEBI" id="CHEBI:10986"/>
        <dbReference type="ChEBI" id="CHEBI:15378"/>
        <dbReference type="ChEBI" id="CHEBI:29032"/>
        <dbReference type="ChEBI" id="CHEBI:30616"/>
        <dbReference type="ChEBI" id="CHEBI:456216"/>
        <dbReference type="EC" id="2.7.1.33"/>
    </reaction>
</comment>
<evidence type="ECO:0000256" key="16">
    <source>
        <dbReference type="HAMAP-Rule" id="MF_01274"/>
    </source>
</evidence>
<evidence type="ECO:0000256" key="13">
    <source>
        <dbReference type="ARBA" id="ARBA00022993"/>
    </source>
</evidence>
<evidence type="ECO:0000256" key="11">
    <source>
        <dbReference type="ARBA" id="ARBA00022840"/>
    </source>
</evidence>
<evidence type="ECO:0000256" key="5">
    <source>
        <dbReference type="ARBA" id="ARBA00011738"/>
    </source>
</evidence>